<organism evidence="1 2">
    <name type="scientific">Hydrotalea sandarakina</name>
    <dbReference type="NCBI Taxonomy" id="1004304"/>
    <lineage>
        <taxon>Bacteria</taxon>
        <taxon>Pseudomonadati</taxon>
        <taxon>Bacteroidota</taxon>
        <taxon>Chitinophagia</taxon>
        <taxon>Chitinophagales</taxon>
        <taxon>Chitinophagaceae</taxon>
        <taxon>Hydrotalea</taxon>
    </lineage>
</organism>
<evidence type="ECO:0000313" key="1">
    <source>
        <dbReference type="EMBL" id="PZX64632.1"/>
    </source>
</evidence>
<dbReference type="EMBL" id="QKZV01000002">
    <property type="protein sequence ID" value="PZX64632.1"/>
    <property type="molecule type" value="Genomic_DNA"/>
</dbReference>
<accession>A0A2W7TN93</accession>
<dbReference type="AlphaFoldDB" id="A0A2W7TN93"/>
<name>A0A2W7TN93_9BACT</name>
<comment type="caution">
    <text evidence="1">The sequence shown here is derived from an EMBL/GenBank/DDBJ whole genome shotgun (WGS) entry which is preliminary data.</text>
</comment>
<proteinExistence type="predicted"/>
<sequence>MKHIFFIVLLFSSLLIYCNKKDFKIIIENKSDETINSLILNVQDKTFKVDKIEASKHSIIIIPFSSININAHDFRIESRFNLSDGKLNKGFYYSDLSGTPNPKYVIAVYDTNTVIK</sequence>
<dbReference type="RefSeq" id="WP_146250371.1">
    <property type="nucleotide sequence ID" value="NZ_QKZV01000002.1"/>
</dbReference>
<protein>
    <submittedName>
        <fullName evidence="1">Uncharacterized protein</fullName>
    </submittedName>
</protein>
<gene>
    <name evidence="1" type="ORF">LX80_00829</name>
</gene>
<keyword evidence="2" id="KW-1185">Reference proteome</keyword>
<evidence type="ECO:0000313" key="2">
    <source>
        <dbReference type="Proteomes" id="UP000249720"/>
    </source>
</evidence>
<dbReference type="Proteomes" id="UP000249720">
    <property type="component" value="Unassembled WGS sequence"/>
</dbReference>
<reference evidence="1 2" key="1">
    <citation type="submission" date="2018-06" db="EMBL/GenBank/DDBJ databases">
        <title>Genomic Encyclopedia of Archaeal and Bacterial Type Strains, Phase II (KMG-II): from individual species to whole genera.</title>
        <authorList>
            <person name="Goeker M."/>
        </authorList>
    </citation>
    <scope>NUCLEOTIDE SEQUENCE [LARGE SCALE GENOMIC DNA]</scope>
    <source>
        <strain evidence="1 2">DSM 23241</strain>
    </source>
</reference>